<dbReference type="Gene3D" id="3.30.300.20">
    <property type="match status" value="1"/>
</dbReference>
<dbReference type="STRING" id="1385699.A7A78_01620"/>
<dbReference type="ESTHER" id="9flao-a0a1a9lia0">
    <property type="family name" value="Est-OsmC"/>
</dbReference>
<feature type="domain" description="Serine aminopeptidase S33" evidence="1">
    <location>
        <begin position="46"/>
        <end position="138"/>
    </location>
</feature>
<dbReference type="InterPro" id="IPR015946">
    <property type="entry name" value="KH_dom-like_a/b"/>
</dbReference>
<dbReference type="Pfam" id="PF02566">
    <property type="entry name" value="OsmC"/>
    <property type="match status" value="1"/>
</dbReference>
<name>A0A1A9LIA0_9FLAO</name>
<dbReference type="AlphaFoldDB" id="A0A1A9LIA0"/>
<reference evidence="2 3" key="1">
    <citation type="submission" date="2016-05" db="EMBL/GenBank/DDBJ databases">
        <title>Genome sequencing of Vitellibacter soesokkakensis RSSK-12.</title>
        <authorList>
            <person name="Thevarajoo S."/>
            <person name="Selvaratnam C."/>
            <person name="Goh K.M."/>
            <person name="Chan K.-G."/>
            <person name="Chong C.S."/>
        </authorList>
    </citation>
    <scope>NUCLEOTIDE SEQUENCE [LARGE SCALE GENOMIC DNA]</scope>
    <source>
        <strain evidence="2 3">RSSK-12</strain>
    </source>
</reference>
<keyword evidence="3" id="KW-1185">Reference proteome</keyword>
<dbReference type="Gene3D" id="3.40.50.1820">
    <property type="entry name" value="alpha/beta hydrolase"/>
    <property type="match status" value="1"/>
</dbReference>
<dbReference type="PANTHER" id="PTHR39624">
    <property type="entry name" value="PROTEIN INVOLVED IN RIMO-MEDIATED BETA-METHYLTHIOLATION OF RIBOSOMAL PROTEIN S12 YCAO"/>
    <property type="match status" value="1"/>
</dbReference>
<dbReference type="InterPro" id="IPR022742">
    <property type="entry name" value="Hydrolase_4"/>
</dbReference>
<dbReference type="InterPro" id="IPR029058">
    <property type="entry name" value="AB_hydrolase_fold"/>
</dbReference>
<dbReference type="EMBL" id="LXIE01000001">
    <property type="protein sequence ID" value="OAD92634.1"/>
    <property type="molecule type" value="Genomic_DNA"/>
</dbReference>
<dbReference type="PANTHER" id="PTHR39624:SF2">
    <property type="entry name" value="OSMC-LIKE PROTEIN"/>
    <property type="match status" value="1"/>
</dbReference>
<dbReference type="OrthoDB" id="9791538at2"/>
<dbReference type="InterPro" id="IPR003718">
    <property type="entry name" value="OsmC/Ohr_fam"/>
</dbReference>
<comment type="caution">
    <text evidence="2">The sequence shown here is derived from an EMBL/GenBank/DDBJ whole genome shotgun (WGS) entry which is preliminary data.</text>
</comment>
<dbReference type="RefSeq" id="WP_068760582.1">
    <property type="nucleotide sequence ID" value="NZ_LXIE01000001.1"/>
</dbReference>
<gene>
    <name evidence="2" type="ORF">A7A78_01620</name>
</gene>
<proteinExistence type="predicted"/>
<accession>A0A1A9LIA0</accession>
<dbReference type="Pfam" id="PF12146">
    <property type="entry name" value="Hydrolase_4"/>
    <property type="match status" value="1"/>
</dbReference>
<sequence>MNIHKVSFTNKDEEQLAGRLELPLNQEPHNFAIFAHCFTCTKNLTAVKNVGRALTEAGFGVLRFDFTGLGESEGDFENTNFSGNVEDLVEAAIFLEKNYRAPTLLIGHSLGGAAAIFAASKIKSIKAVAVINSPSHPSHVMHLLKNSELEINKNGKAKVNLSGIDFTIKKQFLDDLENKSLIDVVSSFGKALLILHSPQDSMVGIKNAEEIYKAAHHPKSFVSLDGVDHLLSKKEDSHYVGEVIAGWASRYVEIPVQKEIKSKSKVAASLNVDDKFTTHLKLGDHYFIADEPKDFGGSNFGPSPYEFLSAGLAACTVMTIQMYAKRKKWEVENVTCHINYSKDHAVDCEHCEEDSAKIDTFTREIKLKGNLTDEQKKKLLEIADKCPVHKTLHTKTQVITKLVE</sequence>
<dbReference type="SUPFAM" id="SSF82784">
    <property type="entry name" value="OsmC-like"/>
    <property type="match status" value="1"/>
</dbReference>
<dbReference type="InterPro" id="IPR036102">
    <property type="entry name" value="OsmC/Ohrsf"/>
</dbReference>
<organism evidence="2 3">
    <name type="scientific">Aequorivita soesokkakensis</name>
    <dbReference type="NCBI Taxonomy" id="1385699"/>
    <lineage>
        <taxon>Bacteria</taxon>
        <taxon>Pseudomonadati</taxon>
        <taxon>Bacteroidota</taxon>
        <taxon>Flavobacteriia</taxon>
        <taxon>Flavobacteriales</taxon>
        <taxon>Flavobacteriaceae</taxon>
        <taxon>Aequorivita</taxon>
    </lineage>
</organism>
<evidence type="ECO:0000313" key="2">
    <source>
        <dbReference type="EMBL" id="OAD92634.1"/>
    </source>
</evidence>
<protein>
    <submittedName>
        <fullName evidence="2">Osmotically inducible protein C</fullName>
    </submittedName>
</protein>
<evidence type="ECO:0000313" key="3">
    <source>
        <dbReference type="Proteomes" id="UP000077552"/>
    </source>
</evidence>
<dbReference type="SUPFAM" id="SSF53474">
    <property type="entry name" value="alpha/beta-Hydrolases"/>
    <property type="match status" value="1"/>
</dbReference>
<dbReference type="Proteomes" id="UP000077552">
    <property type="component" value="Unassembled WGS sequence"/>
</dbReference>
<evidence type="ECO:0000259" key="1">
    <source>
        <dbReference type="Pfam" id="PF12146"/>
    </source>
</evidence>